<evidence type="ECO:0000313" key="1">
    <source>
        <dbReference type="EMBL" id="MBB5037555.1"/>
    </source>
</evidence>
<evidence type="ECO:0000313" key="2">
    <source>
        <dbReference type="Proteomes" id="UP000534294"/>
    </source>
</evidence>
<protein>
    <submittedName>
        <fullName evidence="1">Uncharacterized protein</fullName>
    </submittedName>
</protein>
<dbReference type="EMBL" id="JACHIF010000003">
    <property type="protein sequence ID" value="MBB5037555.1"/>
    <property type="molecule type" value="Genomic_DNA"/>
</dbReference>
<accession>A0A7W7YJU1</accession>
<proteinExistence type="predicted"/>
<gene>
    <name evidence="1" type="ORF">HNQ64_001804</name>
</gene>
<keyword evidence="2" id="KW-1185">Reference proteome</keyword>
<comment type="caution">
    <text evidence="1">The sequence shown here is derived from an EMBL/GenBank/DDBJ whole genome shotgun (WGS) entry which is preliminary data.</text>
</comment>
<organism evidence="1 2">
    <name type="scientific">Prosthecobacter dejongeii</name>
    <dbReference type="NCBI Taxonomy" id="48465"/>
    <lineage>
        <taxon>Bacteria</taxon>
        <taxon>Pseudomonadati</taxon>
        <taxon>Verrucomicrobiota</taxon>
        <taxon>Verrucomicrobiia</taxon>
        <taxon>Verrucomicrobiales</taxon>
        <taxon>Verrucomicrobiaceae</taxon>
        <taxon>Prosthecobacter</taxon>
    </lineage>
</organism>
<dbReference type="AlphaFoldDB" id="A0A7W7YJU1"/>
<reference evidence="1 2" key="1">
    <citation type="submission" date="2020-08" db="EMBL/GenBank/DDBJ databases">
        <title>Genomic Encyclopedia of Type Strains, Phase IV (KMG-IV): sequencing the most valuable type-strain genomes for metagenomic binning, comparative biology and taxonomic classification.</title>
        <authorList>
            <person name="Goeker M."/>
        </authorList>
    </citation>
    <scope>NUCLEOTIDE SEQUENCE [LARGE SCALE GENOMIC DNA]</scope>
    <source>
        <strain evidence="1 2">DSM 12251</strain>
    </source>
</reference>
<name>A0A7W7YJU1_9BACT</name>
<dbReference type="RefSeq" id="WP_184207567.1">
    <property type="nucleotide sequence ID" value="NZ_JACHIF010000003.1"/>
</dbReference>
<dbReference type="Proteomes" id="UP000534294">
    <property type="component" value="Unassembled WGS sequence"/>
</dbReference>
<sequence length="117" mass="13033">MLTILFSSSCGTHWDPLVSFKPLFFGLDETNISPKAIDALAEAKHDFALARKGRPPHFARLIGDDSTIGAKCYQGRGYRLTIFINGSRNRVGQKIEMESEITGSAPYLYDESFEQSN</sequence>